<dbReference type="Proteomes" id="UP001596540">
    <property type="component" value="Unassembled WGS sequence"/>
</dbReference>
<gene>
    <name evidence="1" type="ORF">ACFQRF_06445</name>
</gene>
<reference evidence="2" key="1">
    <citation type="journal article" date="2019" name="Int. J. Syst. Evol. Microbiol.">
        <title>The Global Catalogue of Microorganisms (GCM) 10K type strain sequencing project: providing services to taxonomists for standard genome sequencing and annotation.</title>
        <authorList>
            <consortium name="The Broad Institute Genomics Platform"/>
            <consortium name="The Broad Institute Genome Sequencing Center for Infectious Disease"/>
            <person name="Wu L."/>
            <person name="Ma J."/>
        </authorList>
    </citation>
    <scope>NUCLEOTIDE SEQUENCE [LARGE SCALE GENOMIC DNA]</scope>
    <source>
        <strain evidence="2">CGMCC 4.7382</strain>
    </source>
</reference>
<evidence type="ECO:0000313" key="1">
    <source>
        <dbReference type="EMBL" id="MFC7327378.1"/>
    </source>
</evidence>
<accession>A0ABW2KBP7</accession>
<proteinExistence type="predicted"/>
<comment type="caution">
    <text evidence="1">The sequence shown here is derived from an EMBL/GenBank/DDBJ whole genome shotgun (WGS) entry which is preliminary data.</text>
</comment>
<keyword evidence="2" id="KW-1185">Reference proteome</keyword>
<protein>
    <submittedName>
        <fullName evidence="1">Uncharacterized protein</fullName>
    </submittedName>
</protein>
<sequence>MMGEFLSEIRGRISETSRSLQAAQSAGDDYLADAHASELEDLLRIAARNGVDVRCV</sequence>
<dbReference type="RefSeq" id="WP_379869786.1">
    <property type="nucleotide sequence ID" value="NZ_JBHTBH010000002.1"/>
</dbReference>
<name>A0ABW2KBP7_9ACTN</name>
<organism evidence="1 2">
    <name type="scientific">Marinactinospora rubrisoli</name>
    <dbReference type="NCBI Taxonomy" id="2715399"/>
    <lineage>
        <taxon>Bacteria</taxon>
        <taxon>Bacillati</taxon>
        <taxon>Actinomycetota</taxon>
        <taxon>Actinomycetes</taxon>
        <taxon>Streptosporangiales</taxon>
        <taxon>Nocardiopsidaceae</taxon>
        <taxon>Marinactinospora</taxon>
    </lineage>
</organism>
<evidence type="ECO:0000313" key="2">
    <source>
        <dbReference type="Proteomes" id="UP001596540"/>
    </source>
</evidence>
<dbReference type="EMBL" id="JBHTBH010000002">
    <property type="protein sequence ID" value="MFC7327378.1"/>
    <property type="molecule type" value="Genomic_DNA"/>
</dbReference>